<dbReference type="RefSeq" id="WP_256028270.1">
    <property type="nucleotide sequence ID" value="NZ_JAHLKM010000002.1"/>
</dbReference>
<dbReference type="EMBL" id="JAHLKM010000002">
    <property type="protein sequence ID" value="MCQ4332348.1"/>
    <property type="molecule type" value="Genomic_DNA"/>
</dbReference>
<protein>
    <submittedName>
        <fullName evidence="2">Uncharacterized protein</fullName>
    </submittedName>
</protein>
<dbReference type="Proteomes" id="UP001139494">
    <property type="component" value="Unassembled WGS sequence"/>
</dbReference>
<keyword evidence="1" id="KW-0812">Transmembrane</keyword>
<reference evidence="2" key="1">
    <citation type="journal article" date="2023" name="Front. Microbiol.">
        <title>Genomic-based phylogenetic and metabolic analyses of the genus Natronomonas, and description of Natronomonas aquatica sp. nov.</title>
        <authorList>
            <person name="Garcia-Roldan A."/>
            <person name="Duran-Viseras A."/>
            <person name="de la Haba R.R."/>
            <person name="Corral P."/>
            <person name="Sanchez-Porro C."/>
            <person name="Ventosa A."/>
        </authorList>
    </citation>
    <scope>NUCLEOTIDE SEQUENCE</scope>
    <source>
        <strain evidence="2">F2-12</strain>
    </source>
</reference>
<evidence type="ECO:0000313" key="3">
    <source>
        <dbReference type="Proteomes" id="UP001139494"/>
    </source>
</evidence>
<keyword evidence="3" id="KW-1185">Reference proteome</keyword>
<evidence type="ECO:0000313" key="2">
    <source>
        <dbReference type="EMBL" id="MCQ4332348.1"/>
    </source>
</evidence>
<accession>A0A9R1CP54</accession>
<keyword evidence="1" id="KW-0472">Membrane</keyword>
<keyword evidence="1" id="KW-1133">Transmembrane helix</keyword>
<sequence length="77" mass="7860">MSGMAELVALASIVVGQLSPSDARQAGELTRRFAALADQAVALAGGGALLGLGVGILVAGVGVYLYKRRQIRARLHS</sequence>
<gene>
    <name evidence="2" type="ORF">KM295_02360</name>
</gene>
<proteinExistence type="predicted"/>
<evidence type="ECO:0000256" key="1">
    <source>
        <dbReference type="SAM" id="Phobius"/>
    </source>
</evidence>
<name>A0A9R1CP54_9EURY</name>
<organism evidence="2 3">
    <name type="scientific">Natronomonas aquatica</name>
    <dbReference type="NCBI Taxonomy" id="2841590"/>
    <lineage>
        <taxon>Archaea</taxon>
        <taxon>Methanobacteriati</taxon>
        <taxon>Methanobacteriota</taxon>
        <taxon>Stenosarchaea group</taxon>
        <taxon>Halobacteria</taxon>
        <taxon>Halobacteriales</taxon>
        <taxon>Natronomonadaceae</taxon>
        <taxon>Natronomonas</taxon>
    </lineage>
</organism>
<comment type="caution">
    <text evidence="2">The sequence shown here is derived from an EMBL/GenBank/DDBJ whole genome shotgun (WGS) entry which is preliminary data.</text>
</comment>
<dbReference type="AlphaFoldDB" id="A0A9R1CP54"/>
<feature type="transmembrane region" description="Helical" evidence="1">
    <location>
        <begin position="39"/>
        <end position="66"/>
    </location>
</feature>